<dbReference type="HOGENOM" id="CLU_2997018_0_0_1"/>
<sequence length="57" mass="6604">MIRPYHGRPMSLTSRYLTCSSNKSGEVNRQPTCALQYQSMFILTGFFHHLEPETPDQ</sequence>
<dbReference type="EMBL" id="GL891306">
    <property type="protein sequence ID" value="EGO55010.1"/>
    <property type="molecule type" value="Genomic_DNA"/>
</dbReference>
<evidence type="ECO:0000313" key="1">
    <source>
        <dbReference type="EMBL" id="EGO55010.1"/>
    </source>
</evidence>
<evidence type="ECO:0000313" key="2">
    <source>
        <dbReference type="Proteomes" id="UP000008065"/>
    </source>
</evidence>
<reference evidence="2" key="1">
    <citation type="journal article" date="2011" name="Genetics">
        <title>Massive changes in genome architecture accompany the transition to self-fertility in the filamentous fungus Neurospora tetrasperma.</title>
        <authorList>
            <person name="Ellison C.E."/>
            <person name="Stajich J.E."/>
            <person name="Jacobson D.J."/>
            <person name="Natvig D.O."/>
            <person name="Lapidus A."/>
            <person name="Foster B."/>
            <person name="Aerts A."/>
            <person name="Riley R."/>
            <person name="Lindquist E.A."/>
            <person name="Grigoriev I.V."/>
            <person name="Taylor J.W."/>
        </authorList>
    </citation>
    <scope>NUCLEOTIDE SEQUENCE [LARGE SCALE GENOMIC DNA]</scope>
    <source>
        <strain evidence="2">FGSC 2508 / P0657</strain>
    </source>
</reference>
<accession>F8MS16</accession>
<dbReference type="AlphaFoldDB" id="F8MS16"/>
<organism evidence="1 2">
    <name type="scientific">Neurospora tetrasperma (strain FGSC 2508 / ATCC MYA-4615 / P0657)</name>
    <dbReference type="NCBI Taxonomy" id="510951"/>
    <lineage>
        <taxon>Eukaryota</taxon>
        <taxon>Fungi</taxon>
        <taxon>Dikarya</taxon>
        <taxon>Ascomycota</taxon>
        <taxon>Pezizomycotina</taxon>
        <taxon>Sordariomycetes</taxon>
        <taxon>Sordariomycetidae</taxon>
        <taxon>Sordariales</taxon>
        <taxon>Sordariaceae</taxon>
        <taxon>Neurospora</taxon>
    </lineage>
</organism>
<dbReference type="RefSeq" id="XP_009852895.1">
    <property type="nucleotide sequence ID" value="XM_009854593.1"/>
</dbReference>
<dbReference type="KEGG" id="nte:NEUTE1DRAFT117634"/>
<dbReference type="VEuPathDB" id="FungiDB:NEUTE1DRAFT_117634"/>
<gene>
    <name evidence="1" type="ORF">NEUTE1DRAFT_117634</name>
</gene>
<name>F8MS16_NEUT8</name>
<keyword evidence="2" id="KW-1185">Reference proteome</keyword>
<dbReference type="Proteomes" id="UP000008065">
    <property type="component" value="Unassembled WGS sequence"/>
</dbReference>
<protein>
    <submittedName>
        <fullName evidence="1">Uncharacterized protein</fullName>
    </submittedName>
</protein>
<proteinExistence type="predicted"/>
<dbReference type="GeneID" id="20823343"/>